<accession>A0A834IYQ8</accession>
<evidence type="ECO:0000313" key="1">
    <source>
        <dbReference type="EMBL" id="KAF7282672.1"/>
    </source>
</evidence>
<sequence>KSENLLNYRNLCSAISVVFGWWHVGSFDTSFMTTDIRQSVPSGVIGPIEV</sequence>
<gene>
    <name evidence="1" type="ORF">GWI33_002210</name>
</gene>
<organism evidence="1 2">
    <name type="scientific">Rhynchophorus ferrugineus</name>
    <name type="common">Red palm weevil</name>
    <name type="synonym">Curculio ferrugineus</name>
    <dbReference type="NCBI Taxonomy" id="354439"/>
    <lineage>
        <taxon>Eukaryota</taxon>
        <taxon>Metazoa</taxon>
        <taxon>Ecdysozoa</taxon>
        <taxon>Arthropoda</taxon>
        <taxon>Hexapoda</taxon>
        <taxon>Insecta</taxon>
        <taxon>Pterygota</taxon>
        <taxon>Neoptera</taxon>
        <taxon>Endopterygota</taxon>
        <taxon>Coleoptera</taxon>
        <taxon>Polyphaga</taxon>
        <taxon>Cucujiformia</taxon>
        <taxon>Curculionidae</taxon>
        <taxon>Dryophthorinae</taxon>
        <taxon>Rhynchophorus</taxon>
    </lineage>
</organism>
<dbReference type="Proteomes" id="UP000625711">
    <property type="component" value="Unassembled WGS sequence"/>
</dbReference>
<evidence type="ECO:0000313" key="2">
    <source>
        <dbReference type="Proteomes" id="UP000625711"/>
    </source>
</evidence>
<proteinExistence type="predicted"/>
<protein>
    <submittedName>
        <fullName evidence="1">Uncharacterized protein</fullName>
    </submittedName>
</protein>
<reference evidence="1" key="1">
    <citation type="submission" date="2020-08" db="EMBL/GenBank/DDBJ databases">
        <title>Genome sequencing and assembly of the red palm weevil Rhynchophorus ferrugineus.</title>
        <authorList>
            <person name="Dias G.B."/>
            <person name="Bergman C.M."/>
            <person name="Manee M."/>
        </authorList>
    </citation>
    <scope>NUCLEOTIDE SEQUENCE</scope>
    <source>
        <strain evidence="1">AA-2017</strain>
        <tissue evidence="1">Whole larva</tissue>
    </source>
</reference>
<dbReference type="EMBL" id="JAACXV010000161">
    <property type="protein sequence ID" value="KAF7282672.1"/>
    <property type="molecule type" value="Genomic_DNA"/>
</dbReference>
<dbReference type="AlphaFoldDB" id="A0A834IYQ8"/>
<keyword evidence="2" id="KW-1185">Reference proteome</keyword>
<feature type="non-terminal residue" evidence="1">
    <location>
        <position position="50"/>
    </location>
</feature>
<name>A0A834IYQ8_RHYFE</name>
<comment type="caution">
    <text evidence="1">The sequence shown here is derived from an EMBL/GenBank/DDBJ whole genome shotgun (WGS) entry which is preliminary data.</text>
</comment>